<dbReference type="EC" id="1.5.-.-" evidence="10"/>
<sequence length="631" mass="67322">MRGAARDMSDILTWNDEGQPFSPRFQDVYHSITGALAQARHVFLGGCGLPGAWAQARQWRVLETGFGLGLNFLVTWLAWRQDPQRPQILHFVSVEAYPVSAADIRRAAALYPELQELGEQLGDQWHGLLPGFHRLAFEGGRVLLTLCIGDARAMLRAHQPFEADSLFLDGFSPSVNAEMWSPEVFKTLARFCRPGTAVATWTVARAVRDALVPLGFVLEKAPGLPPKRDCLRGRYAPAWPVRRRPQAEDAERVASPGRCAVIGAGLAGAAVAHALARRGWQVTVLDAADRPAAGASALPFGLMAPHVSPDDALLSRLTRAGIRATWSQLCALDLVEGVDWAATGAVERRDAASLRLPPEWAEAGGWNETTPVTAAALVAAGLPPGTPALFHARAGWVKPHRLVAAWLDHPAIAFSAGAPVEHIEAAPAGGWRLRDAGGKVLADADRVVIAAGPATRRLAPALPLQPVRGQIVWGEMPPAMAAVGRRIPVNGDGHLIAGVSASADAARPLQWMTGSTYEPGDTDTAIRPADRAHNLARLARLHPALAAFAQEPQAGLHDWAGVRCASADRRPLVGPIDPAAPSGPWACTALGSRGLSFAALCAELLAARWHGEPLPVPSAQARALDTRRLWR</sequence>
<dbReference type="AlphaFoldDB" id="A0A370F775"/>
<dbReference type="InterPro" id="IPR017610">
    <property type="entry name" value="tRNA_S-uridine_synth_MnmC_C"/>
</dbReference>
<evidence type="ECO:0000256" key="10">
    <source>
        <dbReference type="HAMAP-Rule" id="MF_01102"/>
    </source>
</evidence>
<dbReference type="PANTHER" id="PTHR13847:SF283">
    <property type="entry name" value="TRNA 5-METHYLAMINOMETHYL-2-THIOURIDINE BIOSYNTHESIS BIFUNCTIONAL PROTEIN MNMC"/>
    <property type="match status" value="1"/>
</dbReference>
<dbReference type="EMBL" id="QQAV01000011">
    <property type="protein sequence ID" value="RDI20066.1"/>
    <property type="molecule type" value="Genomic_DNA"/>
</dbReference>
<evidence type="ECO:0000256" key="4">
    <source>
        <dbReference type="ARBA" id="ARBA00022679"/>
    </source>
</evidence>
<dbReference type="InterPro" id="IPR006076">
    <property type="entry name" value="FAD-dep_OxRdtase"/>
</dbReference>
<evidence type="ECO:0000256" key="5">
    <source>
        <dbReference type="ARBA" id="ARBA00022691"/>
    </source>
</evidence>
<dbReference type="GO" id="GO:0004808">
    <property type="term" value="F:tRNA (5-methylaminomethyl-2-thiouridylate)(34)-methyltransferase activity"/>
    <property type="evidence" value="ECO:0007669"/>
    <property type="project" value="UniProtKB-EC"/>
</dbReference>
<gene>
    <name evidence="10" type="primary">mnmC</name>
    <name evidence="13" type="ORF">DFR41_11141</name>
</gene>
<dbReference type="InterPro" id="IPR029063">
    <property type="entry name" value="SAM-dependent_MTases_sf"/>
</dbReference>
<accession>A0A370F775</accession>
<dbReference type="Gene3D" id="3.50.50.60">
    <property type="entry name" value="FAD/NAD(P)-binding domain"/>
    <property type="match status" value="1"/>
</dbReference>
<dbReference type="Pfam" id="PF05430">
    <property type="entry name" value="Methyltransf_30"/>
    <property type="match status" value="1"/>
</dbReference>
<evidence type="ECO:0000259" key="12">
    <source>
        <dbReference type="Pfam" id="PF05430"/>
    </source>
</evidence>
<dbReference type="NCBIfam" id="NF033855">
    <property type="entry name" value="tRNA_MNMC2"/>
    <property type="match status" value="1"/>
</dbReference>
<dbReference type="Pfam" id="PF01266">
    <property type="entry name" value="DAO"/>
    <property type="match status" value="1"/>
</dbReference>
<dbReference type="GO" id="GO:0016645">
    <property type="term" value="F:oxidoreductase activity, acting on the CH-NH group of donors"/>
    <property type="evidence" value="ECO:0007669"/>
    <property type="project" value="InterPro"/>
</dbReference>
<dbReference type="InterPro" id="IPR036188">
    <property type="entry name" value="FAD/NAD-bd_sf"/>
</dbReference>
<comment type="cofactor">
    <cofactor evidence="10">
        <name>FAD</name>
        <dbReference type="ChEBI" id="CHEBI:57692"/>
    </cofactor>
</comment>
<comment type="caution">
    <text evidence="13">The sequence shown here is derived from an EMBL/GenBank/DDBJ whole genome shotgun (WGS) entry which is preliminary data.</text>
</comment>
<evidence type="ECO:0000256" key="6">
    <source>
        <dbReference type="ARBA" id="ARBA00022694"/>
    </source>
</evidence>
<dbReference type="SUPFAM" id="SSF54373">
    <property type="entry name" value="FAD-linked reductases, C-terminal domain"/>
    <property type="match status" value="1"/>
</dbReference>
<keyword evidence="4 10" id="KW-0808">Transferase</keyword>
<name>A0A370F775_9BURK</name>
<dbReference type="NCBIfam" id="TIGR03197">
    <property type="entry name" value="MnmC_Cterm"/>
    <property type="match status" value="1"/>
</dbReference>
<keyword evidence="7 10" id="KW-0274">FAD</keyword>
<keyword evidence="1 10" id="KW-0963">Cytoplasm</keyword>
<dbReference type="SUPFAM" id="SSF51971">
    <property type="entry name" value="Nucleotide-binding domain"/>
    <property type="match status" value="1"/>
</dbReference>
<dbReference type="Gene3D" id="3.30.9.10">
    <property type="entry name" value="D-Amino Acid Oxidase, subunit A, domain 2"/>
    <property type="match status" value="1"/>
</dbReference>
<dbReference type="InterPro" id="IPR023032">
    <property type="entry name" value="tRNA_MAMT_biosynth_bifunc_MnmC"/>
</dbReference>
<feature type="region of interest" description="FAD-dependent cmnm(5)s(2)U34 oxidoreductase" evidence="10">
    <location>
        <begin position="262"/>
        <end position="631"/>
    </location>
</feature>
<reference evidence="13 14" key="1">
    <citation type="submission" date="2018-07" db="EMBL/GenBank/DDBJ databases">
        <title>Genomic Encyclopedia of Type Strains, Phase IV (KMG-IV): sequencing the most valuable type-strain genomes for metagenomic binning, comparative biology and taxonomic classification.</title>
        <authorList>
            <person name="Goeker M."/>
        </authorList>
    </citation>
    <scope>NUCLEOTIDE SEQUENCE [LARGE SCALE GENOMIC DNA]</scope>
    <source>
        <strain evidence="13 14">DSM 21352</strain>
    </source>
</reference>
<proteinExistence type="inferred from homology"/>
<keyword evidence="6 10" id="KW-0819">tRNA processing</keyword>
<evidence type="ECO:0000256" key="1">
    <source>
        <dbReference type="ARBA" id="ARBA00022490"/>
    </source>
</evidence>
<dbReference type="GO" id="GO:0032259">
    <property type="term" value="P:methylation"/>
    <property type="evidence" value="ECO:0007669"/>
    <property type="project" value="UniProtKB-KW"/>
</dbReference>
<feature type="domain" description="MnmC-like methyltransferase" evidence="12">
    <location>
        <begin position="112"/>
        <end position="234"/>
    </location>
</feature>
<keyword evidence="8 10" id="KW-0560">Oxidoreductase</keyword>
<comment type="similarity">
    <text evidence="10">In the N-terminal section; belongs to the methyltransferase superfamily. tRNA (mnm(5)s(2)U34)-methyltransferase family.</text>
</comment>
<keyword evidence="5 10" id="KW-0949">S-adenosyl-L-methionine</keyword>
<dbReference type="Gene3D" id="3.40.50.150">
    <property type="entry name" value="Vaccinia Virus protein VP39"/>
    <property type="match status" value="1"/>
</dbReference>
<dbReference type="GO" id="GO:0050660">
    <property type="term" value="F:flavin adenine dinucleotide binding"/>
    <property type="evidence" value="ECO:0007669"/>
    <property type="project" value="UniProtKB-UniRule"/>
</dbReference>
<keyword evidence="14" id="KW-1185">Reference proteome</keyword>
<evidence type="ECO:0000256" key="8">
    <source>
        <dbReference type="ARBA" id="ARBA00023002"/>
    </source>
</evidence>
<dbReference type="GO" id="GO:0002097">
    <property type="term" value="P:tRNA wobble base modification"/>
    <property type="evidence" value="ECO:0007669"/>
    <property type="project" value="UniProtKB-UniRule"/>
</dbReference>
<organism evidence="13 14">
    <name type="scientific">Pseudacidovorax intermedius</name>
    <dbReference type="NCBI Taxonomy" id="433924"/>
    <lineage>
        <taxon>Bacteria</taxon>
        <taxon>Pseudomonadati</taxon>
        <taxon>Pseudomonadota</taxon>
        <taxon>Betaproteobacteria</taxon>
        <taxon>Burkholderiales</taxon>
        <taxon>Comamonadaceae</taxon>
        <taxon>Pseudacidovorax</taxon>
    </lineage>
</organism>
<evidence type="ECO:0000313" key="14">
    <source>
        <dbReference type="Proteomes" id="UP000255265"/>
    </source>
</evidence>
<dbReference type="PANTHER" id="PTHR13847">
    <property type="entry name" value="SARCOSINE DEHYDROGENASE-RELATED"/>
    <property type="match status" value="1"/>
</dbReference>
<keyword evidence="3 10" id="KW-0285">Flavoprotein</keyword>
<evidence type="ECO:0000256" key="2">
    <source>
        <dbReference type="ARBA" id="ARBA00022603"/>
    </source>
</evidence>
<comment type="similarity">
    <text evidence="10">In the C-terminal section; belongs to the DAO family.</text>
</comment>
<keyword evidence="9 10" id="KW-0511">Multifunctional enzyme</keyword>
<comment type="catalytic activity">
    <reaction evidence="10">
        <text>5-aminomethyl-2-thiouridine(34) in tRNA + S-adenosyl-L-methionine = 5-methylaminomethyl-2-thiouridine(34) in tRNA + S-adenosyl-L-homocysteine + H(+)</text>
        <dbReference type="Rhea" id="RHEA:19569"/>
        <dbReference type="Rhea" id="RHEA-COMP:10195"/>
        <dbReference type="Rhea" id="RHEA-COMP:10197"/>
        <dbReference type="ChEBI" id="CHEBI:15378"/>
        <dbReference type="ChEBI" id="CHEBI:57856"/>
        <dbReference type="ChEBI" id="CHEBI:59789"/>
        <dbReference type="ChEBI" id="CHEBI:74454"/>
        <dbReference type="ChEBI" id="CHEBI:74455"/>
        <dbReference type="EC" id="2.1.1.61"/>
    </reaction>
</comment>
<dbReference type="HAMAP" id="MF_01102">
    <property type="entry name" value="MnmC"/>
    <property type="match status" value="1"/>
</dbReference>
<evidence type="ECO:0000313" key="13">
    <source>
        <dbReference type="EMBL" id="RDI20066.1"/>
    </source>
</evidence>
<evidence type="ECO:0000256" key="9">
    <source>
        <dbReference type="ARBA" id="ARBA00023268"/>
    </source>
</evidence>
<evidence type="ECO:0000259" key="11">
    <source>
        <dbReference type="Pfam" id="PF01266"/>
    </source>
</evidence>
<protein>
    <recommendedName>
        <fullName evidence="10">tRNA 5-methylaminomethyl-2-thiouridine biosynthesis bifunctional protein MnmC</fullName>
        <shortName evidence="10">tRNA mnm(5)s(2)U biosynthesis bifunctional protein</shortName>
    </recommendedName>
    <domain>
        <recommendedName>
            <fullName evidence="10">tRNA (mnm(5)s(2)U34)-methyltransferase</fullName>
            <ecNumber evidence="10">2.1.1.61</ecNumber>
        </recommendedName>
    </domain>
    <domain>
        <recommendedName>
            <fullName evidence="10">FAD-dependent cmnm(5)s(2)U34 oxidoreductase</fullName>
            <ecNumber evidence="10">1.5.-.-</ecNumber>
        </recommendedName>
    </domain>
</protein>
<evidence type="ECO:0000256" key="3">
    <source>
        <dbReference type="ARBA" id="ARBA00022630"/>
    </source>
</evidence>
<evidence type="ECO:0000256" key="7">
    <source>
        <dbReference type="ARBA" id="ARBA00022827"/>
    </source>
</evidence>
<comment type="subcellular location">
    <subcellularLocation>
        <location evidence="10">Cytoplasm</location>
    </subcellularLocation>
</comment>
<feature type="region of interest" description="tRNA (mnm(5)s(2)U34)-methyltransferase" evidence="10">
    <location>
        <begin position="1"/>
        <end position="236"/>
    </location>
</feature>
<dbReference type="Proteomes" id="UP000255265">
    <property type="component" value="Unassembled WGS sequence"/>
</dbReference>
<dbReference type="EC" id="2.1.1.61" evidence="10"/>
<dbReference type="GO" id="GO:0005737">
    <property type="term" value="C:cytoplasm"/>
    <property type="evidence" value="ECO:0007669"/>
    <property type="project" value="UniProtKB-SubCell"/>
</dbReference>
<keyword evidence="2 10" id="KW-0489">Methyltransferase</keyword>
<feature type="domain" description="FAD dependent oxidoreductase" evidence="11">
    <location>
        <begin position="259"/>
        <end position="608"/>
    </location>
</feature>
<dbReference type="InterPro" id="IPR008471">
    <property type="entry name" value="MnmC-like_methylTransf"/>
</dbReference>
<dbReference type="InterPro" id="IPR047785">
    <property type="entry name" value="tRNA_MNMC2"/>
</dbReference>
<comment type="function">
    <text evidence="10">Catalyzes the last two steps in the biosynthesis of 5-methylaminomethyl-2-thiouridine (mnm(5)s(2)U) at the wobble position (U34) in tRNA. Catalyzes the FAD-dependent demodification of cmnm(5)s(2)U34 to nm(5)s(2)U34, followed by the transfer of a methyl group from S-adenosyl-L-methionine to nm(5)s(2)U34, to form mnm(5)s(2)U34.</text>
</comment>